<evidence type="ECO:0000313" key="9">
    <source>
        <dbReference type="Proteomes" id="UP000182719"/>
    </source>
</evidence>
<dbReference type="GO" id="GO:0000976">
    <property type="term" value="F:transcription cis-regulatory region binding"/>
    <property type="evidence" value="ECO:0007669"/>
    <property type="project" value="TreeGrafter"/>
</dbReference>
<evidence type="ECO:0000256" key="4">
    <source>
        <dbReference type="ARBA" id="ARBA00023125"/>
    </source>
</evidence>
<dbReference type="PANTHER" id="PTHR30055">
    <property type="entry name" value="HTH-TYPE TRANSCRIPTIONAL REGULATOR RUTR"/>
    <property type="match status" value="1"/>
</dbReference>
<dbReference type="Proteomes" id="UP000182719">
    <property type="component" value="Unassembled WGS sequence"/>
</dbReference>
<keyword evidence="5" id="KW-0804">Transcription</keyword>
<dbReference type="Pfam" id="PF00440">
    <property type="entry name" value="TetR_N"/>
    <property type="match status" value="1"/>
</dbReference>
<dbReference type="PRINTS" id="PR00455">
    <property type="entry name" value="HTHTETR"/>
</dbReference>
<dbReference type="InterPro" id="IPR023772">
    <property type="entry name" value="DNA-bd_HTH_TetR-type_CS"/>
</dbReference>
<evidence type="ECO:0000256" key="1">
    <source>
        <dbReference type="ARBA" id="ARBA00002856"/>
    </source>
</evidence>
<dbReference type="RefSeq" id="WP_075008937.1">
    <property type="nucleotide sequence ID" value="NZ_FOAP01000014.1"/>
</dbReference>
<keyword evidence="2" id="KW-0678">Repressor</keyword>
<dbReference type="AlphaFoldDB" id="A0A1H7X2V4"/>
<dbReference type="PROSITE" id="PS50977">
    <property type="entry name" value="HTH_TETR_2"/>
    <property type="match status" value="1"/>
</dbReference>
<proteinExistence type="predicted"/>
<comment type="function">
    <text evidence="1">TetR is the repressor of the tetracycline resistance element; its N-terminal region forms a helix-turn-helix structure and binds DNA. Binding of tetracycline to TetR reduces the repressor affinity for the tetracycline resistance gene (tetA) promoter operator sites.</text>
</comment>
<evidence type="ECO:0000256" key="6">
    <source>
        <dbReference type="PROSITE-ProRule" id="PRU00335"/>
    </source>
</evidence>
<dbReference type="EMBL" id="FOAP01000014">
    <property type="protein sequence ID" value="SEM28206.1"/>
    <property type="molecule type" value="Genomic_DNA"/>
</dbReference>
<evidence type="ECO:0000259" key="7">
    <source>
        <dbReference type="PROSITE" id="PS50977"/>
    </source>
</evidence>
<evidence type="ECO:0000256" key="5">
    <source>
        <dbReference type="ARBA" id="ARBA00023163"/>
    </source>
</evidence>
<dbReference type="GO" id="GO:0045892">
    <property type="term" value="P:negative regulation of DNA-templated transcription"/>
    <property type="evidence" value="ECO:0007669"/>
    <property type="project" value="InterPro"/>
</dbReference>
<dbReference type="PRINTS" id="PR00400">
    <property type="entry name" value="TETREPRESSOR"/>
</dbReference>
<dbReference type="GO" id="GO:0003700">
    <property type="term" value="F:DNA-binding transcription factor activity"/>
    <property type="evidence" value="ECO:0007669"/>
    <property type="project" value="TreeGrafter"/>
</dbReference>
<dbReference type="InterPro" id="IPR001647">
    <property type="entry name" value="HTH_TetR"/>
</dbReference>
<evidence type="ECO:0000313" key="8">
    <source>
        <dbReference type="EMBL" id="SEM28206.1"/>
    </source>
</evidence>
<keyword evidence="9" id="KW-1185">Reference proteome</keyword>
<dbReference type="InterPro" id="IPR003012">
    <property type="entry name" value="Tet_transcr_reg_TetR"/>
</dbReference>
<dbReference type="SUPFAM" id="SSF46689">
    <property type="entry name" value="Homeodomain-like"/>
    <property type="match status" value="1"/>
</dbReference>
<dbReference type="InterPro" id="IPR009057">
    <property type="entry name" value="Homeodomain-like_sf"/>
</dbReference>
<dbReference type="InterPro" id="IPR050109">
    <property type="entry name" value="HTH-type_TetR-like_transc_reg"/>
</dbReference>
<name>A0A1H7X2V4_STIAU</name>
<feature type="DNA-binding region" description="H-T-H motif" evidence="6">
    <location>
        <begin position="25"/>
        <end position="44"/>
    </location>
</feature>
<dbReference type="InterPro" id="IPR004111">
    <property type="entry name" value="Repressor_TetR_C"/>
</dbReference>
<keyword evidence="4 6" id="KW-0238">DNA-binding</keyword>
<dbReference type="SUPFAM" id="SSF48498">
    <property type="entry name" value="Tetracyclin repressor-like, C-terminal domain"/>
    <property type="match status" value="1"/>
</dbReference>
<reference evidence="9" key="1">
    <citation type="submission" date="2016-10" db="EMBL/GenBank/DDBJ databases">
        <authorList>
            <person name="Varghese N."/>
            <person name="Submissions S."/>
        </authorList>
    </citation>
    <scope>NUCLEOTIDE SEQUENCE [LARGE SCALE GENOMIC DNA]</scope>
    <source>
        <strain evidence="9">DSM 17044</strain>
    </source>
</reference>
<dbReference type="PROSITE" id="PS01081">
    <property type="entry name" value="HTH_TETR_1"/>
    <property type="match status" value="1"/>
</dbReference>
<dbReference type="Gene3D" id="1.10.10.60">
    <property type="entry name" value="Homeodomain-like"/>
    <property type="match status" value="1"/>
</dbReference>
<dbReference type="Pfam" id="PF02909">
    <property type="entry name" value="TetR_C_1"/>
    <property type="match status" value="1"/>
</dbReference>
<dbReference type="PANTHER" id="PTHR30055:SF151">
    <property type="entry name" value="TRANSCRIPTIONAL REGULATORY PROTEIN"/>
    <property type="match status" value="1"/>
</dbReference>
<protein>
    <submittedName>
        <fullName evidence="8">Transcriptional regulator, TetR family</fullName>
    </submittedName>
</protein>
<dbReference type="Gene3D" id="1.10.357.10">
    <property type="entry name" value="Tetracycline Repressor, domain 2"/>
    <property type="match status" value="1"/>
</dbReference>
<sequence>MRIQRDQVVQAALELLDEAGLEGVTMRKLAQRLNIQAPSLYWHFASKQALLEGMADALIAPVARTVAPQARWEEVATTVAAELRRALTSRRDGAQVFAGIYAVTENVLRVSEVLMGALRGAGASSKSASWGCFSILYYVLGFAMEEQALDPRWNPDGVGLPQRREEFAAFAPRFPHVLATLEATLDPDLEARFAFGLRCLLTGLGTALEC</sequence>
<gene>
    <name evidence="8" type="ORF">SAMN05444354_11480</name>
</gene>
<evidence type="ECO:0000256" key="2">
    <source>
        <dbReference type="ARBA" id="ARBA00022491"/>
    </source>
</evidence>
<accession>A0A1H7X2V4</accession>
<evidence type="ECO:0000256" key="3">
    <source>
        <dbReference type="ARBA" id="ARBA00023015"/>
    </source>
</evidence>
<dbReference type="OrthoDB" id="5293507at2"/>
<keyword evidence="3" id="KW-0805">Transcription regulation</keyword>
<dbReference type="InterPro" id="IPR036271">
    <property type="entry name" value="Tet_transcr_reg_TetR-rel_C_sf"/>
</dbReference>
<dbReference type="GO" id="GO:0046677">
    <property type="term" value="P:response to antibiotic"/>
    <property type="evidence" value="ECO:0007669"/>
    <property type="project" value="InterPro"/>
</dbReference>
<feature type="domain" description="HTH tetR-type" evidence="7">
    <location>
        <begin position="2"/>
        <end position="62"/>
    </location>
</feature>
<organism evidence="8 9">
    <name type="scientific">Stigmatella aurantiaca</name>
    <dbReference type="NCBI Taxonomy" id="41"/>
    <lineage>
        <taxon>Bacteria</taxon>
        <taxon>Pseudomonadati</taxon>
        <taxon>Myxococcota</taxon>
        <taxon>Myxococcia</taxon>
        <taxon>Myxococcales</taxon>
        <taxon>Cystobacterineae</taxon>
        <taxon>Archangiaceae</taxon>
        <taxon>Stigmatella</taxon>
    </lineage>
</organism>